<dbReference type="PANTHER" id="PTHR12526:SF510">
    <property type="entry name" value="D-INOSITOL 3-PHOSPHATE GLYCOSYLTRANSFERASE"/>
    <property type="match status" value="1"/>
</dbReference>
<comment type="caution">
    <text evidence="3">The sequence shown here is derived from an EMBL/GenBank/DDBJ whole genome shotgun (WGS) entry which is preliminary data.</text>
</comment>
<keyword evidence="4" id="KW-1185">Reference proteome</keyword>
<dbReference type="SUPFAM" id="SSF53756">
    <property type="entry name" value="UDP-Glycosyltransferase/glycogen phosphorylase"/>
    <property type="match status" value="1"/>
</dbReference>
<dbReference type="RefSeq" id="WP_199720326.1">
    <property type="nucleotide sequence ID" value="NZ_RJKN01000010.1"/>
</dbReference>
<dbReference type="PANTHER" id="PTHR12526">
    <property type="entry name" value="GLYCOSYLTRANSFERASE"/>
    <property type="match status" value="1"/>
</dbReference>
<reference evidence="3 4" key="1">
    <citation type="journal article" date="2015" name="Stand. Genomic Sci.">
        <title>Genomic Encyclopedia of Bacterial and Archaeal Type Strains, Phase III: the genomes of soil and plant-associated and newly described type strains.</title>
        <authorList>
            <person name="Whitman W.B."/>
            <person name="Woyke T."/>
            <person name="Klenk H.P."/>
            <person name="Zhou Y."/>
            <person name="Lilburn T.G."/>
            <person name="Beck B.J."/>
            <person name="De Vos P."/>
            <person name="Vandamme P."/>
            <person name="Eisen J.A."/>
            <person name="Garrity G."/>
            <person name="Hugenholtz P."/>
            <person name="Kyrpides N.C."/>
        </authorList>
    </citation>
    <scope>NUCLEOTIDE SEQUENCE [LARGE SCALE GENOMIC DNA]</scope>
    <source>
        <strain evidence="3 4">CECT 7306</strain>
    </source>
</reference>
<evidence type="ECO:0000313" key="4">
    <source>
        <dbReference type="Proteomes" id="UP000276232"/>
    </source>
</evidence>
<dbReference type="EMBL" id="RJKN01000010">
    <property type="protein sequence ID" value="ROP26700.1"/>
    <property type="molecule type" value="Genomic_DNA"/>
</dbReference>
<sequence length="372" mass="40167">MSAERPAEGLRVLVVTVVHDPEDARIRHRQLVSLLDAGCAVTYAAPFAAYDRTPPPGVRPLDLPRAVGRRRLAALRAATALLRREAPHHDVVLVHDPELLLAVAGARATRAAAVVWDVHEDTAAALSMKTWLPGPARRALPAAVRAAERVAERHLHLTLAETGYADRFRRPHPVVPNSVLVPLADVPPPGADRVVYLGRVTRPRGGLELVALGRELAGEVEVEVVGPADADVRDALRAAHEAGHVRWRGFVPNDEALAGLPGALAGLSLLHDEPNYAHSRPTKLMEYMAHGLPVVTTPNRAAVELVEAAGAGVVVPFEDPAAAAAAVRALRDDEARRRSLADAGRRHALEELDWRRDGRRLAEQLRAWADAR</sequence>
<dbReference type="Pfam" id="PF13692">
    <property type="entry name" value="Glyco_trans_1_4"/>
    <property type="match status" value="1"/>
</dbReference>
<evidence type="ECO:0000256" key="2">
    <source>
        <dbReference type="ARBA" id="ARBA00022679"/>
    </source>
</evidence>
<accession>A0A3N1G8X0</accession>
<evidence type="ECO:0000313" key="3">
    <source>
        <dbReference type="EMBL" id="ROP26700.1"/>
    </source>
</evidence>
<gene>
    <name evidence="3" type="ORF">EDC03_3170</name>
</gene>
<dbReference type="AlphaFoldDB" id="A0A3N1G8X0"/>
<dbReference type="Proteomes" id="UP000276232">
    <property type="component" value="Unassembled WGS sequence"/>
</dbReference>
<evidence type="ECO:0000256" key="1">
    <source>
        <dbReference type="ARBA" id="ARBA00022676"/>
    </source>
</evidence>
<dbReference type="InParanoid" id="A0A3N1G8X0"/>
<proteinExistence type="predicted"/>
<organism evidence="3 4">
    <name type="scientific">Pseudokineococcus lusitanus</name>
    <dbReference type="NCBI Taxonomy" id="763993"/>
    <lineage>
        <taxon>Bacteria</taxon>
        <taxon>Bacillati</taxon>
        <taxon>Actinomycetota</taxon>
        <taxon>Actinomycetes</taxon>
        <taxon>Kineosporiales</taxon>
        <taxon>Kineosporiaceae</taxon>
        <taxon>Pseudokineococcus</taxon>
    </lineage>
</organism>
<keyword evidence="1" id="KW-0328">Glycosyltransferase</keyword>
<dbReference type="Gene3D" id="3.40.50.2000">
    <property type="entry name" value="Glycogen Phosphorylase B"/>
    <property type="match status" value="2"/>
</dbReference>
<name>A0A3N1G8X0_9ACTN</name>
<protein>
    <submittedName>
        <fullName evidence="3">Glycosyltransferase involved in cell wall biosynthesis</fullName>
    </submittedName>
</protein>
<keyword evidence="2 3" id="KW-0808">Transferase</keyword>
<dbReference type="GO" id="GO:0016757">
    <property type="term" value="F:glycosyltransferase activity"/>
    <property type="evidence" value="ECO:0007669"/>
    <property type="project" value="UniProtKB-KW"/>
</dbReference>